<dbReference type="Proteomes" id="UP000236333">
    <property type="component" value="Unassembled WGS sequence"/>
</dbReference>
<comment type="caution">
    <text evidence="3">The sequence shown here is derived from an EMBL/GenBank/DDBJ whole genome shotgun (WGS) entry which is preliminary data.</text>
</comment>
<keyword evidence="2" id="KW-1133">Transmembrane helix</keyword>
<sequence length="160" mass="17690">MASLVGTLRSLRPCAGQNGPSLLPKIRTCHRRSRQSRQSPAVCKAMSAPSPAPRRPEAPATSRGLADVAYTMASVGLAAYIALVVVLKKNHFLLHSTLDWTAFYKVATVGDAHAMTALVGFLVISILRFANQFDALDQKFEDLKKELKRPWWRQWQQSAS</sequence>
<dbReference type="EMBL" id="PGGS01000045">
    <property type="protein sequence ID" value="PNH10846.1"/>
    <property type="molecule type" value="Genomic_DNA"/>
</dbReference>
<dbReference type="AlphaFoldDB" id="A0A2J8AEB8"/>
<organism evidence="3 4">
    <name type="scientific">Tetrabaena socialis</name>
    <dbReference type="NCBI Taxonomy" id="47790"/>
    <lineage>
        <taxon>Eukaryota</taxon>
        <taxon>Viridiplantae</taxon>
        <taxon>Chlorophyta</taxon>
        <taxon>core chlorophytes</taxon>
        <taxon>Chlorophyceae</taxon>
        <taxon>CS clade</taxon>
        <taxon>Chlamydomonadales</taxon>
        <taxon>Tetrabaenaceae</taxon>
        <taxon>Tetrabaena</taxon>
    </lineage>
</organism>
<name>A0A2J8AEB8_9CHLO</name>
<proteinExistence type="predicted"/>
<evidence type="ECO:0000313" key="4">
    <source>
        <dbReference type="Proteomes" id="UP000236333"/>
    </source>
</evidence>
<accession>A0A2J8AEB8</accession>
<keyword evidence="2" id="KW-0472">Membrane</keyword>
<feature type="transmembrane region" description="Helical" evidence="2">
    <location>
        <begin position="107"/>
        <end position="130"/>
    </location>
</feature>
<keyword evidence="4" id="KW-1185">Reference proteome</keyword>
<feature type="transmembrane region" description="Helical" evidence="2">
    <location>
        <begin position="64"/>
        <end position="87"/>
    </location>
</feature>
<evidence type="ECO:0000256" key="2">
    <source>
        <dbReference type="SAM" id="Phobius"/>
    </source>
</evidence>
<protein>
    <submittedName>
        <fullName evidence="3">Uncharacterized protein</fullName>
    </submittedName>
</protein>
<gene>
    <name evidence="3" type="ORF">TSOC_002347</name>
</gene>
<evidence type="ECO:0000256" key="1">
    <source>
        <dbReference type="SAM" id="MobiDB-lite"/>
    </source>
</evidence>
<keyword evidence="2" id="KW-0812">Transmembrane</keyword>
<reference evidence="3 4" key="1">
    <citation type="journal article" date="2017" name="Mol. Biol. Evol.">
        <title>The 4-celled Tetrabaena socialis nuclear genome reveals the essential components for genetic control of cell number at the origin of multicellularity in the volvocine lineage.</title>
        <authorList>
            <person name="Featherston J."/>
            <person name="Arakaki Y."/>
            <person name="Hanschen E.R."/>
            <person name="Ferris P.J."/>
            <person name="Michod R.E."/>
            <person name="Olson B.J.S.C."/>
            <person name="Nozaki H."/>
            <person name="Durand P.M."/>
        </authorList>
    </citation>
    <scope>NUCLEOTIDE SEQUENCE [LARGE SCALE GENOMIC DNA]</scope>
    <source>
        <strain evidence="3 4">NIES-571</strain>
    </source>
</reference>
<feature type="region of interest" description="Disordered" evidence="1">
    <location>
        <begin position="28"/>
        <end position="60"/>
    </location>
</feature>
<evidence type="ECO:0000313" key="3">
    <source>
        <dbReference type="EMBL" id="PNH10846.1"/>
    </source>
</evidence>